<name>A0ACC1SD34_9HYPO</name>
<evidence type="ECO:0000313" key="1">
    <source>
        <dbReference type="EMBL" id="KAJ3537156.1"/>
    </source>
</evidence>
<evidence type="ECO:0000313" key="2">
    <source>
        <dbReference type="Proteomes" id="UP001148629"/>
    </source>
</evidence>
<proteinExistence type="predicted"/>
<gene>
    <name evidence="1" type="ORF">NM208_g6430</name>
</gene>
<organism evidence="1 2">
    <name type="scientific">Fusarium decemcellulare</name>
    <dbReference type="NCBI Taxonomy" id="57161"/>
    <lineage>
        <taxon>Eukaryota</taxon>
        <taxon>Fungi</taxon>
        <taxon>Dikarya</taxon>
        <taxon>Ascomycota</taxon>
        <taxon>Pezizomycotina</taxon>
        <taxon>Sordariomycetes</taxon>
        <taxon>Hypocreomycetidae</taxon>
        <taxon>Hypocreales</taxon>
        <taxon>Nectriaceae</taxon>
        <taxon>Fusarium</taxon>
        <taxon>Fusarium decemcellulare species complex</taxon>
    </lineage>
</organism>
<comment type="caution">
    <text evidence="1">The sequence shown here is derived from an EMBL/GenBank/DDBJ whole genome shotgun (WGS) entry which is preliminary data.</text>
</comment>
<keyword evidence="2" id="KW-1185">Reference proteome</keyword>
<reference evidence="1" key="1">
    <citation type="submission" date="2022-08" db="EMBL/GenBank/DDBJ databases">
        <title>Genome Sequence of Fusarium decemcellulare.</title>
        <authorList>
            <person name="Buettner E."/>
        </authorList>
    </citation>
    <scope>NUCLEOTIDE SEQUENCE</scope>
    <source>
        <strain evidence="1">Babe19</strain>
    </source>
</reference>
<accession>A0ACC1SD34</accession>
<sequence length="339" mass="37293">MAPSVPLSASNFIRSQKCVKLPVPTKSFAGQTVIVTGSNTGMGLEAARHIARLGAQKVILAVRSLERGEAAASSIVESTSCAESVIEVWQLDLASYGSIQAFANKVESDLPRLDVVIENAGMLAETFELAEEDERTIKVNVLGTMFLAILLLPKLRRTAEEFNKDVVLTFTGSWMHWTTDFPERNADNIFDALADEKNARMANNERYSTSKLIELLAFRELVARLTQPQSGHIITSMLNPGGVATDITRDGKGLLFKALVKISKMVFLRTAEEGSRTLVHAAEGGRETDGQYLDDCQPARPELVSPFVTSKEGVEAQTKIWKEMMQRFERVKADVSDNI</sequence>
<dbReference type="EMBL" id="JANRMS010000596">
    <property type="protein sequence ID" value="KAJ3537156.1"/>
    <property type="molecule type" value="Genomic_DNA"/>
</dbReference>
<protein>
    <submittedName>
        <fullName evidence="1">Uncharacterized protein</fullName>
    </submittedName>
</protein>
<dbReference type="Proteomes" id="UP001148629">
    <property type="component" value="Unassembled WGS sequence"/>
</dbReference>